<dbReference type="InterPro" id="IPR044736">
    <property type="entry name" value="Gid1/RanBPM/SPLA_SPRY"/>
</dbReference>
<dbReference type="VEuPathDB" id="TriTrypDB:TcBrA4_0126000"/>
<dbReference type="VEuPathDB" id="TriTrypDB:TCSYLVIO_003674"/>
<accession>A0A2V2X5X2</accession>
<dbReference type="CDD" id="cd12885">
    <property type="entry name" value="SPRY_RanBP_like"/>
    <property type="match status" value="1"/>
</dbReference>
<protein>
    <recommendedName>
        <fullName evidence="10">B30.2/SPRY domain-containing protein</fullName>
    </recommendedName>
</protein>
<dbReference type="InterPro" id="IPR000679">
    <property type="entry name" value="Znf_GATA"/>
</dbReference>
<dbReference type="InterPro" id="IPR001870">
    <property type="entry name" value="B30.2/SPRY"/>
</dbReference>
<dbReference type="PROSITE" id="PS50114">
    <property type="entry name" value="GATA_ZN_FINGER_2"/>
    <property type="match status" value="1"/>
</dbReference>
<dbReference type="VEuPathDB" id="TriTrypDB:TcCLB.509979.40"/>
<dbReference type="PANTHER" id="PTHR46654:SF1">
    <property type="entry name" value="E3 UBIQUITIN-PROTEIN LIGASE HECTD3"/>
    <property type="match status" value="1"/>
</dbReference>
<dbReference type="GO" id="GO:0043565">
    <property type="term" value="F:sequence-specific DNA binding"/>
    <property type="evidence" value="ECO:0007669"/>
    <property type="project" value="InterPro"/>
</dbReference>
<feature type="region of interest" description="Disordered" evidence="4">
    <location>
        <begin position="1676"/>
        <end position="1695"/>
    </location>
</feature>
<dbReference type="GO" id="GO:0008270">
    <property type="term" value="F:zinc ion binding"/>
    <property type="evidence" value="ECO:0007669"/>
    <property type="project" value="UniProtKB-KW"/>
</dbReference>
<dbReference type="VEuPathDB" id="TriTrypDB:Tc_MARK_2431"/>
<dbReference type="Gene3D" id="3.90.1750.10">
    <property type="entry name" value="Hect, E3 ligase catalytic domains"/>
    <property type="match status" value="1"/>
</dbReference>
<dbReference type="GO" id="GO:0006355">
    <property type="term" value="P:regulation of DNA-templated transcription"/>
    <property type="evidence" value="ECO:0007669"/>
    <property type="project" value="InterPro"/>
</dbReference>
<dbReference type="VEuPathDB" id="TriTrypDB:TCDM_10129"/>
<dbReference type="VEuPathDB" id="TriTrypDB:TcYC6_0103200"/>
<evidence type="ECO:0008006" key="10">
    <source>
        <dbReference type="Google" id="ProtNLM"/>
    </source>
</evidence>
<organism evidence="8 9">
    <name type="scientific">Trypanosoma cruzi</name>
    <dbReference type="NCBI Taxonomy" id="5693"/>
    <lineage>
        <taxon>Eukaryota</taxon>
        <taxon>Discoba</taxon>
        <taxon>Euglenozoa</taxon>
        <taxon>Kinetoplastea</taxon>
        <taxon>Metakinetoplastina</taxon>
        <taxon>Trypanosomatida</taxon>
        <taxon>Trypanosomatidae</taxon>
        <taxon>Trypanosoma</taxon>
        <taxon>Schizotrypanum</taxon>
    </lineage>
</organism>
<dbReference type="GO" id="GO:0004842">
    <property type="term" value="F:ubiquitin-protein transferase activity"/>
    <property type="evidence" value="ECO:0007669"/>
    <property type="project" value="InterPro"/>
</dbReference>
<dbReference type="Gene3D" id="2.60.120.920">
    <property type="match status" value="2"/>
</dbReference>
<evidence type="ECO:0000313" key="8">
    <source>
        <dbReference type="EMBL" id="PWV15339.1"/>
    </source>
</evidence>
<dbReference type="VEuPathDB" id="TriTrypDB:TcCLB.508111.40"/>
<reference evidence="8 9" key="1">
    <citation type="journal article" date="2018" name="Microb. Genom.">
        <title>Expanding an expanded genome: long-read sequencing of Trypanosoma cruzi.</title>
        <authorList>
            <person name="Berna L."/>
            <person name="Rodriguez M."/>
            <person name="Chiribao M.L."/>
            <person name="Parodi-Talice A."/>
            <person name="Pita S."/>
            <person name="Rijo G."/>
            <person name="Alvarez-Valin F."/>
            <person name="Robello C."/>
        </authorList>
    </citation>
    <scope>NUCLEOTIDE SEQUENCE [LARGE SCALE GENOMIC DNA]</scope>
    <source>
        <strain evidence="8 9">TCC</strain>
    </source>
</reference>
<dbReference type="VEuPathDB" id="TriTrypDB:TCDM_10133"/>
<keyword evidence="2" id="KW-0862">Zinc</keyword>
<dbReference type="InterPro" id="IPR043136">
    <property type="entry name" value="B30.2/SPRY_sf"/>
</dbReference>
<dbReference type="InterPro" id="IPR035983">
    <property type="entry name" value="Hect_E3_ubiquitin_ligase"/>
</dbReference>
<dbReference type="SMART" id="SM00449">
    <property type="entry name" value="SPRY"/>
    <property type="match status" value="1"/>
</dbReference>
<dbReference type="VEuPathDB" id="TriTrypDB:TcYC6_0049490"/>
<dbReference type="VEuPathDB" id="TriTrypDB:TcCL_NonESM04081"/>
<evidence type="ECO:0000256" key="1">
    <source>
        <dbReference type="ARBA" id="ARBA00022786"/>
    </source>
</evidence>
<evidence type="ECO:0000256" key="2">
    <source>
        <dbReference type="PROSITE-ProRule" id="PRU00094"/>
    </source>
</evidence>
<keyword evidence="2" id="KW-0863">Zinc-finger</keyword>
<feature type="domain" description="GATA-type" evidence="5">
    <location>
        <begin position="2803"/>
        <end position="2833"/>
    </location>
</feature>
<keyword evidence="1 3" id="KW-0833">Ubl conjugation pathway</keyword>
<feature type="region of interest" description="Disordered" evidence="4">
    <location>
        <begin position="1"/>
        <end position="22"/>
    </location>
</feature>
<dbReference type="VEuPathDB" id="TriTrypDB:C4B63_7g436"/>
<dbReference type="GO" id="GO:0005737">
    <property type="term" value="C:cytoplasm"/>
    <property type="evidence" value="ECO:0007669"/>
    <property type="project" value="TreeGrafter"/>
</dbReference>
<dbReference type="VEuPathDB" id="TriTrypDB:C4B63_7g437"/>
<sequence>MIDLGASQPEAVPSFGEIPGEGSLRGVSMELVELPPGLLLPEANQRDSVNLEDDDYSSDSSIGGPSQPPPPTEPPPPQQQHQQRQQHEVRPFNRRRRPPRAASNFEERDMGASRRIAVHPEMYRYCNKPPQKSVWNQALGFYPSEYLRMGMEGMTSVNLEDLVKYSSADILSRAWPLLSANAKNLTFAPFSPLPELPDILNVRHPDTDQVARFMRLTAVEITRRNTLPSLVFLRSLLVQAAVNSRVKKREDAFLSVQLYSEELLRPNWEDECSENAESIADNDNDDAEGWNLGSVDIPFNDVNHVDPLDWTMAVLYESLKPKIPLQVLRLLHRVVDSCGLNSSSTTLYSWGIQQLTRMLLIQTEKESSSERECSNSQDNLWLRSAISLLFKVVLASKKIETLLSLFRWVYRHLKIAGELTLNGIVPWITSIETFVRPRMRLSFPFSWVKSYIPLAHSLGLEFSRSILGVCVMQHNDEPHGIVLTRNGIYKIPLKPPYNVLVKNEDVHLKECHGVFIENDNIAVQSGRAGVVTFYDAETLQVRHVLDVCSARSHEEFQVYYGMGKFVSPHFYHDANSPLFASFDASMKIKGTVEPNAIQIAQGTQSLSVQFFLYIQPTSQSTSLELINLNLSGKDWLSVRIELDGRNSCVCIVFDYCGAVVTEIQEPMQDGWAFWDATLNSSNDLAYWNVCKDGVLLESNGSEDVMFKLSAPTAASIRFLEGSFSGFISGFQIWHRSESLSDLIASEAESFSRASETSLLCYFKMNEGSGCCFRSEKGNHVWRGTAPSWCVPQKSARGRSVEDSEVIPYVPSAEYYVVTNECEMAIVENGFCTWVGEDGRILEQRFLHVRPSELYFLCTHTGRMYSIVSDKSGLCSLRWIQAPSVPTSYVNTLPSMKDGGAVCEKIRVFARERRPITPVLLSHYLLHQLSTALLNDVGCGVDTRHTAQLFRCNEVSLQMVSRLVDISDELMTTIVTSDVKNNFLFLLLSACGRLLTRQIRWMGRGCPPKLVSTVVSMYERIHEQSCDPDSFLAEVQRVFARLHRVFLIECVSHDYQLQRIMESRRLKDVKDLLVPEYLPSLVSSVIEKDLKKPFMTFLNRLKEECLAETESVLSGQRTPFRPSTATLATLLGILSQETNSQWHLVSIALVNSLCKGVLRIFNRLFPPTLPGKKRTLEELEMLKQTSIGIVVFPIAHFLSNLEIDSSVVLDVLTLLNEIREALASYIPSVSPQPVSHCFSETHRVFAPAATAHTTVLDLRHARHIEVSYEQAQTEELPQVHISIVTNEFRRVSETLNTNCVAFNSGGKLEITSIPTGQNKEMTLTVNAQVRIQTQSTHWIRDMCFALSQAILRITHQLLLTDFPDSILLPRESLFRGGLSQEVLKQYRVSSTVEERLLDNSDLMELIRLCEGTGELFPVWQTMYSKKRIPHQGRLEPILRSFCAAHAWHLHRPKSVPLAKFLEESLEFMRKRAFLILEALQQGTKDAMLERSQFLLKMVNPRARLESIIAEYQQTEEPITSESLSVSRGVMPSVRSVASVASFSRDHTGSRSASFMRRFATGTSDFSNFQYDTAGSIFRPLNSLLGVAARRDGMQGTPENTSSQILNFLLRGYNEMSNDELIRALVKKAQQATIHTAAYRLQEELCAAHQSDEGMTSSIVTLHLLYRELAHLQYDGYTKRDTNGGDGPKSVSSDGHSRAESMEHHYIELMIGCGFHRELELQKASCGFLHSIIQQSLLNDTGSGNCIKQEGDVGPISLCAILCHPWDNVDMSIIHPAKIFRVLKKYMFWGLHDQPSSSTGNPAEKDAWLDFLKECGIFSLLYRAVIIPNTFQSSVEKVNIVEGDTIGVQVEDSDVSCLARNHWKALKAETYMNHTYTERDLFTGLLSGCVVTEMPHALYFEVNLELLFKEGLFLSIGLTSSPLSSSMQVGKENSVVFSSDGMVSYGRSTHRFSTNWLVGDVIGCGVMAPFNSVFFTRNGEFLGIATDCSFPTMIPLVAAQASTSLVKLVVNFGKHSPFRFDLASLHGSCRARLNSNPMIGDSAFLTSHYLVTLCYKNLLRHEKNESTINEDSVCALLEEATIFLRETVVELVRRIRHFSMESASSWAPRSRRVQDGNALLARLFRTVNVVIDCFQFNAVTSTTHLEILRLCSVTLIDAHDRWAKVRAARCLRNTARTLRQDYFGEAVQALRRFVTQDILVNSLVDLARTKLFRENETPAFVPRWLGGATTVMGKGAFYGSSPMPARGRHMIGFRIRRRQQEGRGVGAPLGGCYYVGLTHGHPPVSNMTSLISRDDVYVLQDTDDQDQVPHLLLRRHCIPRSSQRRIYGNDEIVWLELNADVGEITYYRDKMVLIGLAFANISRVDDLYPFVFHFNEDASCELIQAPTPIEDNCELFLSGLRRSVAIHTLQQLHVVPYFGDVVSQWIHRFLSRSHQDIDNSFLALAVLGGEKSCEFCLHETHGAVVVDSIFDVASKAIVYLEADGDMRVFSTDLLDIKPSFVKPPLFSLLETESLRCCGWLLAELSRILFEASMIVPLMKYEEEKRGEIESQFFEVTREAMNLDFVRGLNNLLQENMDTIAMDLNSTDMPLSLLQSTSSSFIMVDGRQPVSGTPVTIDQRLSTSSLYTPNPSIGVTSGSGYSVIRGNVLLESFFTFTVSLTTKASNDTLLYVGVSSETELFTDPQKVAHCKKTWALCSHDAEESNSINCSVEPGMIFSSGYILFGSGDLIILQVDRREGTASFSRIRSGKCVDFGVLFERIPEREKLRPFVLAGSDTVVVFSFLNSRVFPARNIFPLGMIAAWENHSSWVHCTSCEMELSKFWYESEGGMYLCQECFNSWRFPKIMFHLFQVEEPLLDYLVSRHSPKELIVGDVVEFVENTVLTWLDDKGVNVNIEGGICMASDDLAFATLEPLNTFSNQRIDISLGHVAGVDGFPFGGLQPYSVQWRVGNILKSSRRVESDMLLVSSTVIPHGTRVVIELNFGASEEGRSLNKAGLFLGVTKLASDYRAINMSELERLIADHNIWGTWCDAKAKLSSSTTLYLLVDTNRVSVLVSSSLSGLHMHPVVVSCNGLAEEETTLRFAIYSRDLCVVTSMSGFLSANNSVVEPSISPLAVGFIQKGAIGPETDIMNSSFFLFDSVAQTLAHSGTFWQLMPIVTEEGSGVLFAIGDTLTITLDQSMLAVYRNGLPLAMCKVKKHQNFKPEQLVVYFSTRGMFATIVPPLYGKSHLGRVVRTYGNDVGVVECLCPCPGRRQYAVRAKDVRFCALAADSTRLKVDARVAFKAGSLNVPKRGTVVSIENNSANVRDDEEKRIWFSLQLSSLYLVDNEGPHQVPQGLYSLPTLPTSTVLRVFEVGKTKYRPQRNGSYNGIMFDLLAHDTIVLTGLSVMTHTTGRHRVEVFFKKGSHHMHEREATAWTKVFSNFVEMRSEHQFSVKFSGIHIESNATFALYINATHNCGVGHYSKEDGCSGAISSKMDSDGILTVFVGRTSESSSPFLETVSTPRGFCGSIMYMQTKDTRPPLIERTSSSLGCLQNKNERYGDAIFLRSIPVSTRVVSNAEFFLEVFEGSILIQKVTFPILIGAGVRHAMGSTHLSLSLFYSSLDGISGVKNAEREWIWAYNAMLPLRNDICEFCMDGLSLLLKRGKYLFVAICSKLKGVLEDGKGVKLSCFIQSSDESYVVKNSFYGVQGFAGDIVATTTSNIMTCNEICSIFTGGRLNQNNSASYNGIMFDVRSKRDVLLEEVFCVAQTTTDNVNVRVFWKEGSMEGAEKTASQWQEVISKDLHLSDKQSFSPGLLNLHLRANQMYALYINTTSSCGVRFYNSSDGHLGEVGDEFEDDGMLTIFVGKKSESPLPFAEIPAEPRALRGRITYRAFMEKVFLAPNQAVFPALKGLLVTRILAALIAYVGGASFAATIFEDKSVIDLLAKIATSSTTAFCDAEAAGNLLSSMMRGNFVEELRDGMVTLPLFTKKPTTFNVFGKGDLALVANATETDLSGQMVRIVDDPNENWHVLARCEAIPNHHVTLSVDHLIPIIICPDCNLPFSSEGICQKTGKGHVPFLREEDQLISIFTRYIFHQSRLSLVASAVCARSLLLDPTTHTFCIDPKTHATRIENCIDMSCCDRCNLEYTISPEVLLEGTEELKSPGFVCPFRYHDTMGAFVSISFSRISDSWKIMFLSDLPLRVEKDTPLKVFAVSLEVILRDGTRQDLLSSPQMYYAVKGGPIHCELPTLASSLHHLCIFSDDRIHLCLVVKKMNLPSSIPLTLKSVDGWMWEGGRDTAQLQPNKRCIFQGSFDFEKWPREKPRFWQFSVTSETNEKIFFLEVHVIVPKSMTTVFLDKIQNHVIRCSFSLSRNEVLSLAFTVDGDFLIYDEDDNIRCHVASDDLRLSSARGLPPKIAVMNVGANPVIVHLHPPSAARNTRSVTCFNDDATDPGSYLPEWVLYEPHNVSVSRNGLTARCCNEGGQAVIGSPLSMTGLSAFVIQMDRSDRTRGDSLGSGHFAGIVVSTFQELAPHFGAMCKHVDSVWAVQDVYDADSLPTQETIPPLGASTNQMFLVGTHLHFLLDREDGTLSLARDNESPRVVFRNIPSNLPLSPFVRLDHATASATLAAFSCKAWGNGGILTSPSMILSSQPITPTILRRLPYHVVFSMFSVFRHVVNYLPSQQVTLVEKAWSDRFNCSRFAYRLTCAVQILVELGAFSRCMAYAEEEEAERFCSRDEVQNVIHTLSESEKRAAVVYSDGNGEDNISLLLPEGYEIIGYMKDDSMIRLLYFDGDGPSERTLHLFRFDDSEICINSCNLVTKHVCVMHQEDIIPSLGDSSWCGIITSGWFDCTLDSVSVDILNEHQQRVIAMSILGALEHWHLHSLPHGNVNFKNVYLRIIGETVVACTLWNVHCLLRHHTCASPGLRIHGKRDMEGDRWSCAYILNRLSSLLKADVKFGNAVKLLMNENLKISDAIDQTEIFAEELRKTADGQVFCLRTGDHLGVGAGSYNGIMFDLVAKHVKVKVTRVSFVPDTTTLARVTLFVRDGTFMGVESERTEWRLIMDQEMKLVDKRETELTEFDPVIIPAGERVALFLHTTSGSGVLFYSETDGVRANMAAVEEENDHIGITVGKKSENVMPFVGIQNQKRLLKGSITYTLPSQAGGYRSRLRILSHDNSTCLQQKQQNLLGIPVIVAETRPGLIFDMNEDDYLVFMGEHCEWFHKDLIRNACFTESSNLEELDLTLQKILCKRRKPPWGISHQYLCYRQLVFHKRIQSNTETDPSRPSVVWWISDPITSSCIVSVWQVIAMADTSFLLLLTSQDLSLSQSSNQETLLSQGQAFFYIDEWARSVILSGNTGPKVVKQLQNSLSENHLYLAFSSMDLEAMNAPVAAFLNRFTEDITVRSASDTTALVSIRPGACLQEHIFLNGIVLKCSAEGGKTTTLSRATSLTSQRDVRVTQMPCLHIPNENSGNFGSTLTETGVVEQSHPSHFFLEMELRELCISHDVILHTQSEFLDVSCRCVRQIAHGGSFLCTVTKPVFCGEKVHEIELLIVSTNRHSVQLSFQDVTTNWFLRVPLPLFKHYENFYFSSSETVQCIHLRLCVFPQAKRAFVSVNGGMFYEVIPGYDCPSEFRLAISLSGIASSVRFLHWRVFDRHSPVITREMLETIWSRLRVGCISPNVSQSVGVLTRHSRTPANLVSSRKTDVGLVSQIEAAMVSYARQLLGTVILSLKSPCLHKGLHILLPFTPLRSDLNALEVLVGAEMKRSSFSLLAFAYACLATPTVAQSLEGVETSVNIIFLSLSNEKVLPFLSTAFGPTLTLLLLRTATVYTRSIRHMALRCVLQLLKTDQCALPSHEALCASFDPLLGMMNGLCWKGRTSSVVVQLGISLICELIRRYQLERSALTPPGKKSTVPYAIAASTKIVLAAITSNPPVPLPDAFTEEPKEAHRIEYELRTSTTSNEGIRSCYGVFSEKFRSTFGSKRFEVVLNPSRKGNVVVGWDMNAALPGSLVSKPSQGDEMSRRIRLPSCGYFIDSSGKVYVCLSHKKESQPLKARAKGGDTVSVKCLYHEQTVIITLQRGVRNESVTRFETYPNEMLALPVFFAEREEDATFNGEHLSDVSTGMDIAQLYNTIQEFPDRLDTAVVPQGYDFYAELAHFCQTVMNSEKICALLENDAGTTVRSHDLASFPLLSSFLGVGAFTNEIPLDPLIPYMRRLQVFDVITSVFSAVVDLRRKTELFELWKKLKFLCSAESSEKIQNETMRPFRNRPGLKANVIIHTMQARPSMRLGPYPTLMRSVFGQLFVQLQKSPISTFYASPMFAVKLAGFGSTDAGGPYRDILSQLATEIMTTHPNGTFQLNPLFAQCGRGGQSAVMPNVSMALNSQSSFMFEFFGKLIASCFLTKDLLAVEFPPLFWKCLLSDETTSQDLLAIDPDIMRQLTPEDLMDRTADELEERFPGIFESWSTFVTENSQMNLGAEIPPSTIRSAKILGEHISTLELHKYDVAISYIQRGFDEVVPLYTLNAFRWQQVELIICGAPKLSYDALREVCQVSLPANDARMFLDVIASMTDEDRMLLLRFTTGQTRLPLKEAIKVQRNGAHDSLPTSSTCFFTLRLPSYSSYESMREKILYAIRQCKAIDTDGQAREHIVLDH</sequence>
<dbReference type="VEuPathDB" id="TriTrypDB:TcCL_NonESM10238"/>
<dbReference type="VEuPathDB" id="TriTrypDB:TCDM_10131"/>
<comment type="caution">
    <text evidence="8">The sequence shown here is derived from an EMBL/GenBank/DDBJ whole genome shotgun (WGS) entry which is preliminary data.</text>
</comment>
<evidence type="ECO:0000259" key="6">
    <source>
        <dbReference type="PROSITE" id="PS50188"/>
    </source>
</evidence>
<proteinExistence type="predicted"/>
<evidence type="ECO:0000313" key="9">
    <source>
        <dbReference type="Proteomes" id="UP000246078"/>
    </source>
</evidence>
<dbReference type="InterPro" id="IPR003877">
    <property type="entry name" value="SPRY_dom"/>
</dbReference>
<dbReference type="Proteomes" id="UP000246078">
    <property type="component" value="Unassembled WGS sequence"/>
</dbReference>
<feature type="domain" description="HECT" evidence="7">
    <location>
        <begin position="6274"/>
        <end position="6624"/>
    </location>
</feature>
<feature type="active site" description="Glycyl thioester intermediate" evidence="3">
    <location>
        <position position="6592"/>
    </location>
</feature>
<dbReference type="VEuPathDB" id="TriTrypDB:TcCLB.508525.60"/>
<dbReference type="VEuPathDB" id="TriTrypDB:ECC02_008894"/>
<dbReference type="SUPFAM" id="SSF49899">
    <property type="entry name" value="Concanavalin A-like lectins/glucanases"/>
    <property type="match status" value="1"/>
</dbReference>
<evidence type="ECO:0000259" key="5">
    <source>
        <dbReference type="PROSITE" id="PS50114"/>
    </source>
</evidence>
<dbReference type="VEuPathDB" id="TriTrypDB:BCY84_20474"/>
<dbReference type="PROSITE" id="PS50188">
    <property type="entry name" value="B302_SPRY"/>
    <property type="match status" value="1"/>
</dbReference>
<dbReference type="VEuPathDB" id="TriTrypDB:TCDM_10128"/>
<dbReference type="VEuPathDB" id="TriTrypDB:TcG_07202"/>
<dbReference type="VEuPathDB" id="TriTrypDB:C3747_29g275"/>
<dbReference type="Pfam" id="PF00622">
    <property type="entry name" value="SPRY"/>
    <property type="match status" value="1"/>
</dbReference>
<dbReference type="VEuPathDB" id="TriTrypDB:TCDM_10130"/>
<dbReference type="SUPFAM" id="SSF56204">
    <property type="entry name" value="Hect, E3 ligase catalytic domain"/>
    <property type="match status" value="1"/>
</dbReference>
<evidence type="ECO:0000259" key="7">
    <source>
        <dbReference type="PROSITE" id="PS50237"/>
    </source>
</evidence>
<feature type="region of interest" description="Disordered" evidence="4">
    <location>
        <begin position="38"/>
        <end position="112"/>
    </location>
</feature>
<dbReference type="Gene3D" id="3.30.2160.10">
    <property type="entry name" value="Hect, E3 ligase catalytic domain"/>
    <property type="match status" value="1"/>
</dbReference>
<dbReference type="Gene3D" id="3.30.2410.10">
    <property type="entry name" value="Hect, E3 ligase catalytic domain"/>
    <property type="match status" value="1"/>
</dbReference>
<keyword evidence="2" id="KW-0479">Metal-binding</keyword>
<evidence type="ECO:0000256" key="4">
    <source>
        <dbReference type="SAM" id="MobiDB-lite"/>
    </source>
</evidence>
<dbReference type="VEuPathDB" id="TriTrypDB:TcCL_NonESM04082"/>
<dbReference type="InterPro" id="IPR000569">
    <property type="entry name" value="HECT_dom"/>
</dbReference>
<dbReference type="PANTHER" id="PTHR46654">
    <property type="entry name" value="E3 UBIQUITIN-PROTEIN LIGASE HECTD3"/>
    <property type="match status" value="1"/>
</dbReference>
<dbReference type="EMBL" id="PRFC01000029">
    <property type="protein sequence ID" value="PWV15339.1"/>
    <property type="molecule type" value="Genomic_DNA"/>
</dbReference>
<gene>
    <name evidence="8" type="ORF">C3747_29g275</name>
</gene>
<feature type="compositionally biased region" description="Pro residues" evidence="4">
    <location>
        <begin position="66"/>
        <end position="78"/>
    </location>
</feature>
<dbReference type="InterPro" id="IPR013320">
    <property type="entry name" value="ConA-like_dom_sf"/>
</dbReference>
<dbReference type="SMART" id="SM00119">
    <property type="entry name" value="HECTc"/>
    <property type="match status" value="1"/>
</dbReference>
<dbReference type="Pfam" id="PF00632">
    <property type="entry name" value="HECT"/>
    <property type="match status" value="1"/>
</dbReference>
<dbReference type="VEuPathDB" id="TriTrypDB:TCDM_10132"/>
<dbReference type="InterPro" id="IPR042469">
    <property type="entry name" value="HECTD3"/>
</dbReference>
<dbReference type="PROSITE" id="PS50237">
    <property type="entry name" value="HECT"/>
    <property type="match status" value="1"/>
</dbReference>
<dbReference type="VEuPathDB" id="TriTrypDB:TcCLB.507875.10"/>
<name>A0A2V2X5X2_TRYCR</name>
<feature type="domain" description="B30.2/SPRY" evidence="6">
    <location>
        <begin position="1815"/>
        <end position="2015"/>
    </location>
</feature>
<dbReference type="VEuPathDB" id="TriTrypDB:Tc_MARK_2433"/>
<evidence type="ECO:0000256" key="3">
    <source>
        <dbReference type="PROSITE-ProRule" id="PRU00104"/>
    </source>
</evidence>